<dbReference type="InterPro" id="IPR029063">
    <property type="entry name" value="SAM-dependent_MTases_sf"/>
</dbReference>
<name>A0A2T3ZFB9_TRIA4</name>
<accession>A0A2T3ZFB9</accession>
<dbReference type="GO" id="GO:0032259">
    <property type="term" value="P:methylation"/>
    <property type="evidence" value="ECO:0007669"/>
    <property type="project" value="UniProtKB-KW"/>
</dbReference>
<dbReference type="Pfam" id="PF08241">
    <property type="entry name" value="Methyltransf_11"/>
    <property type="match status" value="1"/>
</dbReference>
<keyword evidence="2" id="KW-0489">Methyltransferase</keyword>
<dbReference type="Proteomes" id="UP000240493">
    <property type="component" value="Unassembled WGS sequence"/>
</dbReference>
<keyword evidence="3" id="KW-0808">Transferase</keyword>
<evidence type="ECO:0000256" key="2">
    <source>
        <dbReference type="ARBA" id="ARBA00022603"/>
    </source>
</evidence>
<reference evidence="5 6" key="1">
    <citation type="submission" date="2016-07" db="EMBL/GenBank/DDBJ databases">
        <title>Multiple horizontal gene transfer events from other fungi enriched the ability of initially mycotrophic Trichoderma (Ascomycota) to feed on dead plant biomass.</title>
        <authorList>
            <consortium name="DOE Joint Genome Institute"/>
            <person name="Aerts A."/>
            <person name="Atanasova L."/>
            <person name="Chenthamara K."/>
            <person name="Zhang J."/>
            <person name="Grujic M."/>
            <person name="Henrissat B."/>
            <person name="Kuo A."/>
            <person name="Salamov A."/>
            <person name="Lipzen A."/>
            <person name="Labutti K."/>
            <person name="Barry K."/>
            <person name="Miao Y."/>
            <person name="Rahimi M.J."/>
            <person name="Shen Q."/>
            <person name="Grigoriev I.V."/>
            <person name="Kubicek C.P."/>
            <person name="Druzhinina I.S."/>
        </authorList>
    </citation>
    <scope>NUCLEOTIDE SEQUENCE [LARGE SCALE GENOMIC DNA]</scope>
    <source>
        <strain evidence="5 6">CBS 433.97</strain>
    </source>
</reference>
<dbReference type="InterPro" id="IPR051419">
    <property type="entry name" value="Lys/N-term_MeTrsfase_sf"/>
</dbReference>
<dbReference type="SUPFAM" id="SSF53335">
    <property type="entry name" value="S-adenosyl-L-methionine-dependent methyltransferases"/>
    <property type="match status" value="1"/>
</dbReference>
<evidence type="ECO:0000259" key="4">
    <source>
        <dbReference type="Pfam" id="PF08241"/>
    </source>
</evidence>
<evidence type="ECO:0000256" key="3">
    <source>
        <dbReference type="ARBA" id="ARBA00022679"/>
    </source>
</evidence>
<protein>
    <recommendedName>
        <fullName evidence="4">Methyltransferase type 11 domain-containing protein</fullName>
    </recommendedName>
</protein>
<dbReference type="PANTHER" id="PTHR12176">
    <property type="entry name" value="SAM-DEPENDENT METHYLTRANSFERASE SUPERFAMILY PROTEIN"/>
    <property type="match status" value="1"/>
</dbReference>
<dbReference type="PANTHER" id="PTHR12176:SF84">
    <property type="entry name" value="METHYLTRANSFERASE DOMAIN-CONTAINING PROTEIN"/>
    <property type="match status" value="1"/>
</dbReference>
<comment type="similarity">
    <text evidence="1">Belongs to the methyltransferase superfamily.</text>
</comment>
<evidence type="ECO:0000256" key="1">
    <source>
        <dbReference type="ARBA" id="ARBA00008361"/>
    </source>
</evidence>
<sequence length="203" mass="22693">MPVPFDKQAYWHDRFSTETSFEWLLGSAEFMSIIKPILTSLEPSSARILHIGSGTSDLQNYFRHLGFLDVTNVDYEPLAADRGRQLEKQAFGNVKMKYAVADATQLHLSNDSGGECCKFDLVVDKSTVDAISCGGEDQVLQMASCVKEHLAPGAVWISLSYSASRFDIERLPFDVQVLAKVPTPKSKATDPDIFHWCYLLRPK</sequence>
<dbReference type="GO" id="GO:0008757">
    <property type="term" value="F:S-adenosylmethionine-dependent methyltransferase activity"/>
    <property type="evidence" value="ECO:0007669"/>
    <property type="project" value="InterPro"/>
</dbReference>
<organism evidence="5 6">
    <name type="scientific">Trichoderma asperellum (strain ATCC 204424 / CBS 433.97 / NBRC 101777)</name>
    <dbReference type="NCBI Taxonomy" id="1042311"/>
    <lineage>
        <taxon>Eukaryota</taxon>
        <taxon>Fungi</taxon>
        <taxon>Dikarya</taxon>
        <taxon>Ascomycota</taxon>
        <taxon>Pezizomycotina</taxon>
        <taxon>Sordariomycetes</taxon>
        <taxon>Hypocreomycetidae</taxon>
        <taxon>Hypocreales</taxon>
        <taxon>Hypocreaceae</taxon>
        <taxon>Trichoderma</taxon>
    </lineage>
</organism>
<keyword evidence="6" id="KW-1185">Reference proteome</keyword>
<dbReference type="OrthoDB" id="411785at2759"/>
<gene>
    <name evidence="5" type="ORF">M441DRAFT_135049</name>
</gene>
<dbReference type="EMBL" id="KZ679259">
    <property type="protein sequence ID" value="PTB43473.1"/>
    <property type="molecule type" value="Genomic_DNA"/>
</dbReference>
<dbReference type="InterPro" id="IPR013216">
    <property type="entry name" value="Methyltransf_11"/>
</dbReference>
<dbReference type="CDD" id="cd02440">
    <property type="entry name" value="AdoMet_MTases"/>
    <property type="match status" value="1"/>
</dbReference>
<dbReference type="AlphaFoldDB" id="A0A2T3ZFB9"/>
<feature type="domain" description="Methyltransferase type 11" evidence="4">
    <location>
        <begin position="49"/>
        <end position="131"/>
    </location>
</feature>
<dbReference type="Gene3D" id="3.40.50.150">
    <property type="entry name" value="Vaccinia Virus protein VP39"/>
    <property type="match status" value="1"/>
</dbReference>
<proteinExistence type="inferred from homology"/>
<evidence type="ECO:0000313" key="5">
    <source>
        <dbReference type="EMBL" id="PTB43473.1"/>
    </source>
</evidence>
<evidence type="ECO:0000313" key="6">
    <source>
        <dbReference type="Proteomes" id="UP000240493"/>
    </source>
</evidence>